<dbReference type="AlphaFoldDB" id="A0A6N2N9I7"/>
<reference evidence="1" key="1">
    <citation type="submission" date="2019-03" db="EMBL/GenBank/DDBJ databases">
        <authorList>
            <person name="Mank J."/>
            <person name="Almeida P."/>
        </authorList>
    </citation>
    <scope>NUCLEOTIDE SEQUENCE</scope>
    <source>
        <strain evidence="1">78183</strain>
    </source>
</reference>
<accession>A0A6N2N9I7</accession>
<gene>
    <name evidence="1" type="ORF">SVIM_LOCUS474576</name>
</gene>
<sequence length="162" mass="18526">MKFKQRDYPVSLFFSTMRSFKSLTSSNSPLRVEPRIAATQIGFPSAFLLFCHFLLNAKPANIIASEDPTVPTPIAASESPSGALKRWAIMLTHRFCMVFIHVNVVLVDRSHDKLITFRLHPRGHKGCQVKPRVSIQHELVVYDLEGCLLWDRVFRHLEPVQK</sequence>
<evidence type="ECO:0000313" key="1">
    <source>
        <dbReference type="EMBL" id="VFU62698.1"/>
    </source>
</evidence>
<dbReference type="EMBL" id="CAADRP010002163">
    <property type="protein sequence ID" value="VFU62698.1"/>
    <property type="molecule type" value="Genomic_DNA"/>
</dbReference>
<protein>
    <submittedName>
        <fullName evidence="1">Uncharacterized protein</fullName>
    </submittedName>
</protein>
<proteinExistence type="predicted"/>
<organism evidence="1">
    <name type="scientific">Salix viminalis</name>
    <name type="common">Common osier</name>
    <name type="synonym">Basket willow</name>
    <dbReference type="NCBI Taxonomy" id="40686"/>
    <lineage>
        <taxon>Eukaryota</taxon>
        <taxon>Viridiplantae</taxon>
        <taxon>Streptophyta</taxon>
        <taxon>Embryophyta</taxon>
        <taxon>Tracheophyta</taxon>
        <taxon>Spermatophyta</taxon>
        <taxon>Magnoliopsida</taxon>
        <taxon>eudicotyledons</taxon>
        <taxon>Gunneridae</taxon>
        <taxon>Pentapetalae</taxon>
        <taxon>rosids</taxon>
        <taxon>fabids</taxon>
        <taxon>Malpighiales</taxon>
        <taxon>Salicaceae</taxon>
        <taxon>Saliceae</taxon>
        <taxon>Salix</taxon>
    </lineage>
</organism>
<name>A0A6N2N9I7_SALVM</name>